<feature type="compositionally biased region" description="Basic and acidic residues" evidence="3">
    <location>
        <begin position="44"/>
        <end position="59"/>
    </location>
</feature>
<evidence type="ECO:0000313" key="6">
    <source>
        <dbReference type="Proteomes" id="UP001497383"/>
    </source>
</evidence>
<protein>
    <recommendedName>
        <fullName evidence="4">RRM domain-containing protein</fullName>
    </recommendedName>
</protein>
<dbReference type="SMART" id="SM00360">
    <property type="entry name" value="RRM"/>
    <property type="match status" value="2"/>
</dbReference>
<keyword evidence="6" id="KW-1185">Reference proteome</keyword>
<dbReference type="Proteomes" id="UP001497383">
    <property type="component" value="Chromosome 4"/>
</dbReference>
<dbReference type="CDD" id="cd12397">
    <property type="entry name" value="RRM2_Nop13p_fungi"/>
    <property type="match status" value="1"/>
</dbReference>
<proteinExistence type="predicted"/>
<organism evidence="5 6">
    <name type="scientific">Lodderomyces beijingensis</name>
    <dbReference type="NCBI Taxonomy" id="1775926"/>
    <lineage>
        <taxon>Eukaryota</taxon>
        <taxon>Fungi</taxon>
        <taxon>Dikarya</taxon>
        <taxon>Ascomycota</taxon>
        <taxon>Saccharomycotina</taxon>
        <taxon>Pichiomycetes</taxon>
        <taxon>Debaryomycetaceae</taxon>
        <taxon>Candida/Lodderomyces clade</taxon>
        <taxon>Lodderomyces</taxon>
    </lineage>
</organism>
<feature type="region of interest" description="Disordered" evidence="3">
    <location>
        <begin position="245"/>
        <end position="331"/>
    </location>
</feature>
<dbReference type="PROSITE" id="PS50102">
    <property type="entry name" value="RRM"/>
    <property type="match status" value="2"/>
</dbReference>
<evidence type="ECO:0000256" key="1">
    <source>
        <dbReference type="ARBA" id="ARBA00022884"/>
    </source>
</evidence>
<sequence>MSATTDTPNATRKRKADDSAEELEIDLNASVPLSKKQQRLAKKGKLEIKEPIEQKPVESEGSSKSKFAVWIGNLSFDTTKEDLIRFLTAKSPVKEENITRVNIPSKGNNQIKGFAYVDVQNEEQMSQLIELSESNLNGRNLLIKNATSFEGRPEKDSTTTQSSKLPPSRILFVGNLSFDTTQDNLEEHFRHCGEIAKIRMATFQDTGKCKGFAFVDFKNEAGAVAAMESKLTKMMLNRKLRLEFGEDRSKRRPKSHSNGEETRTASRAVSRAEPEDQPRDYSEPPRKVQKVQHRERVQHKPTRQKSSVALASAQRASAAIVKSSGKKITFD</sequence>
<feature type="region of interest" description="Disordered" evidence="3">
    <location>
        <begin position="1"/>
        <end position="59"/>
    </location>
</feature>
<dbReference type="RefSeq" id="XP_066830096.1">
    <property type="nucleotide sequence ID" value="XM_066973237.1"/>
</dbReference>
<dbReference type="Gene3D" id="3.30.70.330">
    <property type="match status" value="2"/>
</dbReference>
<dbReference type="PANTHER" id="PTHR23236:SF95">
    <property type="entry name" value="NUCLEOLAR PROTEIN 13"/>
    <property type="match status" value="1"/>
</dbReference>
<dbReference type="InterPro" id="IPR012677">
    <property type="entry name" value="Nucleotide-bd_a/b_plait_sf"/>
</dbReference>
<dbReference type="InterPro" id="IPR035979">
    <property type="entry name" value="RBD_domain_sf"/>
</dbReference>
<feature type="compositionally biased region" description="Polar residues" evidence="3">
    <location>
        <begin position="1"/>
        <end position="10"/>
    </location>
</feature>
<evidence type="ECO:0000259" key="4">
    <source>
        <dbReference type="PROSITE" id="PS50102"/>
    </source>
</evidence>
<reference evidence="5 6" key="1">
    <citation type="submission" date="2024-03" db="EMBL/GenBank/DDBJ databases">
        <authorList>
            <person name="Brejova B."/>
        </authorList>
    </citation>
    <scope>NUCLEOTIDE SEQUENCE [LARGE SCALE GENOMIC DNA]</scope>
    <source>
        <strain evidence="5 6">CBS 14171</strain>
    </source>
</reference>
<dbReference type="InterPro" id="IPR034226">
    <property type="entry name" value="Nop13/Rnp24_RRM2"/>
</dbReference>
<feature type="compositionally biased region" description="Low complexity" evidence="3">
    <location>
        <begin position="306"/>
        <end position="319"/>
    </location>
</feature>
<dbReference type="Pfam" id="PF00076">
    <property type="entry name" value="RRM_1"/>
    <property type="match status" value="2"/>
</dbReference>
<dbReference type="GeneID" id="92208354"/>
<evidence type="ECO:0000256" key="3">
    <source>
        <dbReference type="SAM" id="MobiDB-lite"/>
    </source>
</evidence>
<evidence type="ECO:0000256" key="2">
    <source>
        <dbReference type="PROSITE-ProRule" id="PRU00176"/>
    </source>
</evidence>
<gene>
    <name evidence="5" type="ORF">LODBEIA_P31580</name>
</gene>
<dbReference type="EMBL" id="OZ022408">
    <property type="protein sequence ID" value="CAK9438934.1"/>
    <property type="molecule type" value="Genomic_DNA"/>
</dbReference>
<feature type="domain" description="RRM" evidence="4">
    <location>
        <begin position="67"/>
        <end position="148"/>
    </location>
</feature>
<accession>A0ABP0ZLA1</accession>
<dbReference type="InterPro" id="IPR000504">
    <property type="entry name" value="RRM_dom"/>
</dbReference>
<feature type="domain" description="RRM" evidence="4">
    <location>
        <begin position="169"/>
        <end position="247"/>
    </location>
</feature>
<evidence type="ECO:0000313" key="5">
    <source>
        <dbReference type="EMBL" id="CAK9438934.1"/>
    </source>
</evidence>
<name>A0ABP0ZLA1_9ASCO</name>
<feature type="compositionally biased region" description="Basic and acidic residues" evidence="3">
    <location>
        <begin position="257"/>
        <end position="286"/>
    </location>
</feature>
<dbReference type="PANTHER" id="PTHR23236">
    <property type="entry name" value="EUKARYOTIC TRANSLATION INITIATION FACTOR 4B/4H"/>
    <property type="match status" value="1"/>
</dbReference>
<dbReference type="SUPFAM" id="SSF54928">
    <property type="entry name" value="RNA-binding domain, RBD"/>
    <property type="match status" value="2"/>
</dbReference>
<feature type="compositionally biased region" description="Basic residues" evidence="3">
    <location>
        <begin position="287"/>
        <end position="303"/>
    </location>
</feature>
<keyword evidence="1 2" id="KW-0694">RNA-binding</keyword>